<dbReference type="PANTHER" id="PTHR37840:SF1">
    <property type="entry name" value="L-FUCOSE ISOMERASE"/>
    <property type="match status" value="1"/>
</dbReference>
<accession>A0A644SYJ7</accession>
<keyword evidence="1" id="KW-0413">Isomerase</keyword>
<proteinExistence type="predicted"/>
<dbReference type="InterPro" id="IPR005763">
    <property type="entry name" value="Fucose_isomerase"/>
</dbReference>
<dbReference type="GO" id="GO:0008790">
    <property type="term" value="F:arabinose isomerase activity"/>
    <property type="evidence" value="ECO:0007669"/>
    <property type="project" value="TreeGrafter"/>
</dbReference>
<comment type="caution">
    <text evidence="3">The sequence shown here is derived from an EMBL/GenBank/DDBJ whole genome shotgun (WGS) entry which is preliminary data.</text>
</comment>
<dbReference type="InterPro" id="IPR009015">
    <property type="entry name" value="Fucose_isomerase_N/cen_sf"/>
</dbReference>
<evidence type="ECO:0008006" key="4">
    <source>
        <dbReference type="Google" id="ProtNLM"/>
    </source>
</evidence>
<organism evidence="3">
    <name type="scientific">bioreactor metagenome</name>
    <dbReference type="NCBI Taxonomy" id="1076179"/>
    <lineage>
        <taxon>unclassified sequences</taxon>
        <taxon>metagenomes</taxon>
        <taxon>ecological metagenomes</taxon>
    </lineage>
</organism>
<protein>
    <recommendedName>
        <fullName evidence="4">L-fucose isomerase C-terminal domain-containing protein</fullName>
    </recommendedName>
</protein>
<keyword evidence="2" id="KW-0119">Carbohydrate metabolism</keyword>
<reference evidence="3" key="1">
    <citation type="submission" date="2019-08" db="EMBL/GenBank/DDBJ databases">
        <authorList>
            <person name="Kucharzyk K."/>
            <person name="Murdoch R.W."/>
            <person name="Higgins S."/>
            <person name="Loffler F."/>
        </authorList>
    </citation>
    <scope>NUCLEOTIDE SEQUENCE</scope>
</reference>
<dbReference type="SUPFAM" id="SSF53743">
    <property type="entry name" value="FucI/AraA N-terminal and middle domains"/>
    <property type="match status" value="1"/>
</dbReference>
<dbReference type="GO" id="GO:0005737">
    <property type="term" value="C:cytoplasm"/>
    <property type="evidence" value="ECO:0007669"/>
    <property type="project" value="InterPro"/>
</dbReference>
<dbReference type="EMBL" id="VSSQ01000010">
    <property type="protein sequence ID" value="MPL59685.1"/>
    <property type="molecule type" value="Genomic_DNA"/>
</dbReference>
<dbReference type="AlphaFoldDB" id="A0A644SYJ7"/>
<evidence type="ECO:0000256" key="1">
    <source>
        <dbReference type="ARBA" id="ARBA00023235"/>
    </source>
</evidence>
<evidence type="ECO:0000256" key="2">
    <source>
        <dbReference type="ARBA" id="ARBA00023277"/>
    </source>
</evidence>
<dbReference type="PANTHER" id="PTHR37840">
    <property type="entry name" value="L-FUCOSE ISOMERASE"/>
    <property type="match status" value="1"/>
</dbReference>
<name>A0A644SYJ7_9ZZZZ</name>
<dbReference type="GO" id="GO:0019571">
    <property type="term" value="P:D-arabinose catabolic process"/>
    <property type="evidence" value="ECO:0007669"/>
    <property type="project" value="TreeGrafter"/>
</dbReference>
<sequence>MPKEVKDTIFLVANGNLKHVTNRNGWNAQKDMEEKLAKVFNSEGIDVVRAHAFSEELGHGFIWNQRMGIDVMNSLDSDSPVVVAVGIWQFSQNILSGLRTHKGPILTVGNWSGKFPGLVGLLNLNASLVKAKIPFSTIWSETFSDDFFVSGVKEWIRDGKIEHRITYPLHIDDCVVPPDLAEQGKLLGKILLRQKPIIGVFDEGCMGMYNAIIDDEYLNAVGIYKERLSQSSLLAEMKTVEDHEAQKVKSWLVSRGMKFDVGDDEATSLTERQIIEQLKMYIAAMRIADYFGCESIGIQYSSGLKDMAPASDLAEGLLNNPDRPPVESKDGERFLYHGRALPHFNEADEGAAIDMIVNSRVWRKLGLDESTTLHDVRWGERLRKDGFDDFVWLFMISGAIPASHLEKGYAEAVCLRQPPTSFMLGGGTITGVSKPGEFVWSRVYLKDGRLGVDIGRGTALWLPPEEIDRRWKETTPQWPMMNAVLHGVSRDQFMARHLSNHIIVTYAPTAELADTALIIKASMMREMGLDVYICGIDRLRR</sequence>
<dbReference type="GO" id="GO:0030145">
    <property type="term" value="F:manganese ion binding"/>
    <property type="evidence" value="ECO:0007669"/>
    <property type="project" value="InterPro"/>
</dbReference>
<gene>
    <name evidence="3" type="ORF">SDC9_05240</name>
</gene>
<evidence type="ECO:0000313" key="3">
    <source>
        <dbReference type="EMBL" id="MPL59685.1"/>
    </source>
</evidence>
<dbReference type="GO" id="GO:0042355">
    <property type="term" value="P:L-fucose catabolic process"/>
    <property type="evidence" value="ECO:0007669"/>
    <property type="project" value="TreeGrafter"/>
</dbReference>
<dbReference type="GO" id="GO:0008736">
    <property type="term" value="F:L-fucose isomerase activity"/>
    <property type="evidence" value="ECO:0007669"/>
    <property type="project" value="InterPro"/>
</dbReference>